<dbReference type="Pfam" id="PF13419">
    <property type="entry name" value="HAD_2"/>
    <property type="match status" value="1"/>
</dbReference>
<dbReference type="STRING" id="1218507.JF74_12150"/>
<evidence type="ECO:0000313" key="2">
    <source>
        <dbReference type="Proteomes" id="UP000033531"/>
    </source>
</evidence>
<sequence>MLFRPRYTIDTIYHLNTAELHKMGIKAVFSDLDNTLLAWNEFETAEKMNSFNKKLEHAKIKLVVISNNNAERVGKVLNPYHIDFVAKSKKPLPFAITRKRKSMGLRKEQVMMVGDQLITDIQAGNLAGVESVLVKPLIETDKWNTRINRFFEKIIFFLLGLSHPVKFKETIKNG</sequence>
<dbReference type="SUPFAM" id="SSF56784">
    <property type="entry name" value="HAD-like"/>
    <property type="match status" value="1"/>
</dbReference>
<dbReference type="AlphaFoldDB" id="A0A0F4LH13"/>
<reference evidence="1 2" key="1">
    <citation type="submission" date="2015-01" db="EMBL/GenBank/DDBJ databases">
        <title>Comparative genomics of the lactic acid bacteria isolated from the honey bee gut.</title>
        <authorList>
            <person name="Ellegaard K.M."/>
            <person name="Tamarit D."/>
            <person name="Javelind E."/>
            <person name="Olofsson T."/>
            <person name="Andersson S.G."/>
            <person name="Vasquez A."/>
        </authorList>
    </citation>
    <scope>NUCLEOTIDE SEQUENCE [LARGE SCALE GENOMIC DNA]</scope>
    <source>
        <strain evidence="1 2">Hma8</strain>
    </source>
</reference>
<dbReference type="NCBIfam" id="TIGR01668">
    <property type="entry name" value="YqeG_hyp_ppase"/>
    <property type="match status" value="1"/>
</dbReference>
<dbReference type="InterPro" id="IPR006549">
    <property type="entry name" value="HAD-SF_hydro_IIIA"/>
</dbReference>
<dbReference type="EMBL" id="JXLI01000010">
    <property type="protein sequence ID" value="KJY56861.1"/>
    <property type="molecule type" value="Genomic_DNA"/>
</dbReference>
<dbReference type="Gene3D" id="3.40.50.1000">
    <property type="entry name" value="HAD superfamily/HAD-like"/>
    <property type="match status" value="1"/>
</dbReference>
<dbReference type="RefSeq" id="WP_046325115.1">
    <property type="nucleotide sequence ID" value="NZ_JAAEEB010000009.1"/>
</dbReference>
<proteinExistence type="predicted"/>
<name>A0A0F4LH13_9LACO</name>
<dbReference type="InterPro" id="IPR010021">
    <property type="entry name" value="PGPP1/Gep4"/>
</dbReference>
<gene>
    <name evidence="1" type="ORF">JF74_12150</name>
</gene>
<dbReference type="InterPro" id="IPR041492">
    <property type="entry name" value="HAD_2"/>
</dbReference>
<dbReference type="OrthoDB" id="9787572at2"/>
<dbReference type="PATRIC" id="fig|1218507.3.peg.1392"/>
<dbReference type="Proteomes" id="UP000033531">
    <property type="component" value="Unassembled WGS sequence"/>
</dbReference>
<organism evidence="1 2">
    <name type="scientific">Lactobacillus melliventris</name>
    <dbReference type="NCBI Taxonomy" id="1218507"/>
    <lineage>
        <taxon>Bacteria</taxon>
        <taxon>Bacillati</taxon>
        <taxon>Bacillota</taxon>
        <taxon>Bacilli</taxon>
        <taxon>Lactobacillales</taxon>
        <taxon>Lactobacillaceae</taxon>
        <taxon>Lactobacillus</taxon>
    </lineage>
</organism>
<accession>A0A0F4LH13</accession>
<dbReference type="HOGENOM" id="CLU_056221_4_0_9"/>
<evidence type="ECO:0008006" key="3">
    <source>
        <dbReference type="Google" id="ProtNLM"/>
    </source>
</evidence>
<protein>
    <recommendedName>
        <fullName evidence="3">YqeG family HAD IIIA-type phosphatase</fullName>
    </recommendedName>
</protein>
<dbReference type="GO" id="GO:0008962">
    <property type="term" value="F:phosphatidylglycerophosphatase activity"/>
    <property type="evidence" value="ECO:0007669"/>
    <property type="project" value="InterPro"/>
</dbReference>
<dbReference type="CDD" id="cd16416">
    <property type="entry name" value="HAD_BsYqeG-like"/>
    <property type="match status" value="1"/>
</dbReference>
<dbReference type="NCBIfam" id="TIGR01662">
    <property type="entry name" value="HAD-SF-IIIA"/>
    <property type="match status" value="1"/>
</dbReference>
<evidence type="ECO:0000313" key="1">
    <source>
        <dbReference type="EMBL" id="KJY56861.1"/>
    </source>
</evidence>
<comment type="caution">
    <text evidence="1">The sequence shown here is derived from an EMBL/GenBank/DDBJ whole genome shotgun (WGS) entry which is preliminary data.</text>
</comment>
<dbReference type="InterPro" id="IPR036412">
    <property type="entry name" value="HAD-like_sf"/>
</dbReference>
<dbReference type="InterPro" id="IPR023214">
    <property type="entry name" value="HAD_sf"/>
</dbReference>